<comment type="subcellular location">
    <subcellularLocation>
        <location evidence="1">Membrane</location>
    </subcellularLocation>
</comment>
<evidence type="ECO:0000256" key="4">
    <source>
        <dbReference type="ARBA" id="ARBA00023136"/>
    </source>
</evidence>
<evidence type="ECO:0000256" key="2">
    <source>
        <dbReference type="ARBA" id="ARBA00022692"/>
    </source>
</evidence>
<feature type="compositionally biased region" description="Polar residues" evidence="5">
    <location>
        <begin position="31"/>
        <end position="46"/>
    </location>
</feature>
<organism evidence="7 8">
    <name type="scientific">Tribolium castaneum</name>
    <name type="common">Red flour beetle</name>
    <dbReference type="NCBI Taxonomy" id="7070"/>
    <lineage>
        <taxon>Eukaryota</taxon>
        <taxon>Metazoa</taxon>
        <taxon>Ecdysozoa</taxon>
        <taxon>Arthropoda</taxon>
        <taxon>Hexapoda</taxon>
        <taxon>Insecta</taxon>
        <taxon>Pterygota</taxon>
        <taxon>Neoptera</taxon>
        <taxon>Endopterygota</taxon>
        <taxon>Coleoptera</taxon>
        <taxon>Polyphaga</taxon>
        <taxon>Cucujiformia</taxon>
        <taxon>Tenebrionidae</taxon>
        <taxon>Tenebrionidae incertae sedis</taxon>
        <taxon>Tribolium</taxon>
    </lineage>
</organism>
<accession>D6X0N7</accession>
<dbReference type="EMBL" id="KQ971371">
    <property type="protein sequence ID" value="EFA10122.1"/>
    <property type="molecule type" value="Genomic_DNA"/>
</dbReference>
<dbReference type="Proteomes" id="UP000007266">
    <property type="component" value="Linkage group 9"/>
</dbReference>
<evidence type="ECO:0000313" key="7">
    <source>
        <dbReference type="EMBL" id="EFA10122.1"/>
    </source>
</evidence>
<dbReference type="InParanoid" id="D6X0N7"/>
<dbReference type="PANTHER" id="PTHR18843:SF7">
    <property type="entry name" value="LAMINA-ASSOCIATED POLYPEPTIDE 1B ISOFORM 1-RELATED"/>
    <property type="match status" value="1"/>
</dbReference>
<reference evidence="7 8" key="2">
    <citation type="journal article" date="2010" name="Nucleic Acids Res.">
        <title>BeetleBase in 2010: revisions to provide comprehensive genomic information for Tribolium castaneum.</title>
        <authorList>
            <person name="Kim H.S."/>
            <person name="Murphy T."/>
            <person name="Xia J."/>
            <person name="Caragea D."/>
            <person name="Park Y."/>
            <person name="Beeman R.W."/>
            <person name="Lorenzen M.D."/>
            <person name="Butcher S."/>
            <person name="Manak J.R."/>
            <person name="Brown S.J."/>
        </authorList>
    </citation>
    <scope>GENOME REANNOTATION</scope>
    <source>
        <strain evidence="7 8">Georgia GA2</strain>
    </source>
</reference>
<feature type="transmembrane region" description="Helical" evidence="6">
    <location>
        <begin position="106"/>
        <end position="123"/>
    </location>
</feature>
<dbReference type="InterPro" id="IPR038599">
    <property type="entry name" value="LAP1C-like_C_sf"/>
</dbReference>
<evidence type="ECO:0000256" key="6">
    <source>
        <dbReference type="SAM" id="Phobius"/>
    </source>
</evidence>
<evidence type="ECO:0000313" key="8">
    <source>
        <dbReference type="Proteomes" id="UP000007266"/>
    </source>
</evidence>
<keyword evidence="3 6" id="KW-1133">Transmembrane helix</keyword>
<reference evidence="7 8" key="1">
    <citation type="journal article" date="2008" name="Nature">
        <title>The genome of the model beetle and pest Tribolium castaneum.</title>
        <authorList>
            <consortium name="Tribolium Genome Sequencing Consortium"/>
            <person name="Richards S."/>
            <person name="Gibbs R.A."/>
            <person name="Weinstock G.M."/>
            <person name="Brown S.J."/>
            <person name="Denell R."/>
            <person name="Beeman R.W."/>
            <person name="Gibbs R."/>
            <person name="Beeman R.W."/>
            <person name="Brown S.J."/>
            <person name="Bucher G."/>
            <person name="Friedrich M."/>
            <person name="Grimmelikhuijzen C.J."/>
            <person name="Klingler M."/>
            <person name="Lorenzen M."/>
            <person name="Richards S."/>
            <person name="Roth S."/>
            <person name="Schroder R."/>
            <person name="Tautz D."/>
            <person name="Zdobnov E.M."/>
            <person name="Muzny D."/>
            <person name="Gibbs R.A."/>
            <person name="Weinstock G.M."/>
            <person name="Attaway T."/>
            <person name="Bell S."/>
            <person name="Buhay C.J."/>
            <person name="Chandrabose M.N."/>
            <person name="Chavez D."/>
            <person name="Clerk-Blankenburg K.P."/>
            <person name="Cree A."/>
            <person name="Dao M."/>
            <person name="Davis C."/>
            <person name="Chacko J."/>
            <person name="Dinh H."/>
            <person name="Dugan-Rocha S."/>
            <person name="Fowler G."/>
            <person name="Garner T.T."/>
            <person name="Garnes J."/>
            <person name="Gnirke A."/>
            <person name="Hawes A."/>
            <person name="Hernandez J."/>
            <person name="Hines S."/>
            <person name="Holder M."/>
            <person name="Hume J."/>
            <person name="Jhangiani S.N."/>
            <person name="Joshi V."/>
            <person name="Khan Z.M."/>
            <person name="Jackson L."/>
            <person name="Kovar C."/>
            <person name="Kowis A."/>
            <person name="Lee S."/>
            <person name="Lewis L.R."/>
            <person name="Margolis J."/>
            <person name="Morgan M."/>
            <person name="Nazareth L.V."/>
            <person name="Nguyen N."/>
            <person name="Okwuonu G."/>
            <person name="Parker D."/>
            <person name="Richards S."/>
            <person name="Ruiz S.J."/>
            <person name="Santibanez J."/>
            <person name="Savard J."/>
            <person name="Scherer S.E."/>
            <person name="Schneider B."/>
            <person name="Sodergren E."/>
            <person name="Tautz D."/>
            <person name="Vattahil S."/>
            <person name="Villasana D."/>
            <person name="White C.S."/>
            <person name="Wright R."/>
            <person name="Park Y."/>
            <person name="Beeman R.W."/>
            <person name="Lord J."/>
            <person name="Oppert B."/>
            <person name="Lorenzen M."/>
            <person name="Brown S."/>
            <person name="Wang L."/>
            <person name="Savard J."/>
            <person name="Tautz D."/>
            <person name="Richards S."/>
            <person name="Weinstock G."/>
            <person name="Gibbs R.A."/>
            <person name="Liu Y."/>
            <person name="Worley K."/>
            <person name="Weinstock G."/>
            <person name="Elsik C.G."/>
            <person name="Reese J.T."/>
            <person name="Elhaik E."/>
            <person name="Landan G."/>
            <person name="Graur D."/>
            <person name="Arensburger P."/>
            <person name="Atkinson P."/>
            <person name="Beeman R.W."/>
            <person name="Beidler J."/>
            <person name="Brown S.J."/>
            <person name="Demuth J.P."/>
            <person name="Drury D.W."/>
            <person name="Du Y.Z."/>
            <person name="Fujiwara H."/>
            <person name="Lorenzen M."/>
            <person name="Maselli V."/>
            <person name="Osanai M."/>
            <person name="Park Y."/>
            <person name="Robertson H.M."/>
            <person name="Tu Z."/>
            <person name="Wang J.J."/>
            <person name="Wang S."/>
            <person name="Richards S."/>
            <person name="Song H."/>
            <person name="Zhang L."/>
            <person name="Sodergren E."/>
            <person name="Werner D."/>
            <person name="Stanke M."/>
            <person name="Morgenstern B."/>
            <person name="Solovyev V."/>
            <person name="Kosarev P."/>
            <person name="Brown G."/>
            <person name="Chen H.C."/>
            <person name="Ermolaeva O."/>
            <person name="Hlavina W."/>
            <person name="Kapustin Y."/>
            <person name="Kiryutin B."/>
            <person name="Kitts P."/>
            <person name="Maglott D."/>
            <person name="Pruitt K."/>
            <person name="Sapojnikov V."/>
            <person name="Souvorov A."/>
            <person name="Mackey A.J."/>
            <person name="Waterhouse R.M."/>
            <person name="Wyder S."/>
            <person name="Zdobnov E.M."/>
            <person name="Zdobnov E.M."/>
            <person name="Wyder S."/>
            <person name="Kriventseva E.V."/>
            <person name="Kadowaki T."/>
            <person name="Bork P."/>
            <person name="Aranda M."/>
            <person name="Bao R."/>
            <person name="Beermann A."/>
            <person name="Berns N."/>
            <person name="Bolognesi R."/>
            <person name="Bonneton F."/>
            <person name="Bopp D."/>
            <person name="Brown S.J."/>
            <person name="Bucher G."/>
            <person name="Butts T."/>
            <person name="Chaumot A."/>
            <person name="Denell R.E."/>
            <person name="Ferrier D.E."/>
            <person name="Friedrich M."/>
            <person name="Gordon C.M."/>
            <person name="Jindra M."/>
            <person name="Klingler M."/>
            <person name="Lan Q."/>
            <person name="Lattorff H.M."/>
            <person name="Laudet V."/>
            <person name="von Levetsow C."/>
            <person name="Liu Z."/>
            <person name="Lutz R."/>
            <person name="Lynch J.A."/>
            <person name="da Fonseca R.N."/>
            <person name="Posnien N."/>
            <person name="Reuter R."/>
            <person name="Roth S."/>
            <person name="Savard J."/>
            <person name="Schinko J.B."/>
            <person name="Schmitt C."/>
            <person name="Schoppmeier M."/>
            <person name="Schroder R."/>
            <person name="Shippy T.D."/>
            <person name="Simonnet F."/>
            <person name="Marques-Souza H."/>
            <person name="Tautz D."/>
            <person name="Tomoyasu Y."/>
            <person name="Trauner J."/>
            <person name="Van der Zee M."/>
            <person name="Vervoort M."/>
            <person name="Wittkopp N."/>
            <person name="Wimmer E.A."/>
            <person name="Yang X."/>
            <person name="Jones A.K."/>
            <person name="Sattelle D.B."/>
            <person name="Ebert P.R."/>
            <person name="Nelson D."/>
            <person name="Scott J.G."/>
            <person name="Beeman R.W."/>
            <person name="Muthukrishnan S."/>
            <person name="Kramer K.J."/>
            <person name="Arakane Y."/>
            <person name="Beeman R.W."/>
            <person name="Zhu Q."/>
            <person name="Hogenkamp D."/>
            <person name="Dixit R."/>
            <person name="Oppert B."/>
            <person name="Jiang H."/>
            <person name="Zou Z."/>
            <person name="Marshall J."/>
            <person name="Elpidina E."/>
            <person name="Vinokurov K."/>
            <person name="Oppert C."/>
            <person name="Zou Z."/>
            <person name="Evans J."/>
            <person name="Lu Z."/>
            <person name="Zhao P."/>
            <person name="Sumathipala N."/>
            <person name="Altincicek B."/>
            <person name="Vilcinskas A."/>
            <person name="Williams M."/>
            <person name="Hultmark D."/>
            <person name="Hetru C."/>
            <person name="Jiang H."/>
            <person name="Grimmelikhuijzen C.J."/>
            <person name="Hauser F."/>
            <person name="Cazzamali G."/>
            <person name="Williamson M."/>
            <person name="Park Y."/>
            <person name="Li B."/>
            <person name="Tanaka Y."/>
            <person name="Predel R."/>
            <person name="Neupert S."/>
            <person name="Schachtner J."/>
            <person name="Verleyen P."/>
            <person name="Raible F."/>
            <person name="Bork P."/>
            <person name="Friedrich M."/>
            <person name="Walden K.K."/>
            <person name="Robertson H.M."/>
            <person name="Angeli S."/>
            <person name="Foret S."/>
            <person name="Bucher G."/>
            <person name="Schuetz S."/>
            <person name="Maleszka R."/>
            <person name="Wimmer E.A."/>
            <person name="Beeman R.W."/>
            <person name="Lorenzen M."/>
            <person name="Tomoyasu Y."/>
            <person name="Miller S.C."/>
            <person name="Grossmann D."/>
            <person name="Bucher G."/>
        </authorList>
    </citation>
    <scope>NUCLEOTIDE SEQUENCE [LARGE SCALE GENOMIC DNA]</scope>
    <source>
        <strain evidence="7 8">Georgia GA2</strain>
    </source>
</reference>
<keyword evidence="8" id="KW-1185">Reference proteome</keyword>
<dbReference type="FunCoup" id="D6X0N7">
    <property type="interactions" value="14"/>
</dbReference>
<dbReference type="HOGENOM" id="CLU_866961_0_0_1"/>
<dbReference type="GO" id="GO:0061024">
    <property type="term" value="P:membrane organization"/>
    <property type="evidence" value="ECO:0000318"/>
    <property type="project" value="GO_Central"/>
</dbReference>
<evidence type="ECO:0000256" key="3">
    <source>
        <dbReference type="ARBA" id="ARBA00022989"/>
    </source>
</evidence>
<keyword evidence="2 6" id="KW-0812">Transmembrane</keyword>
<dbReference type="GO" id="GO:0001671">
    <property type="term" value="F:ATPase activator activity"/>
    <property type="evidence" value="ECO:0007669"/>
    <property type="project" value="InterPro"/>
</dbReference>
<dbReference type="eggNOG" id="ENOG502S7FT">
    <property type="taxonomic scope" value="Eukaryota"/>
</dbReference>
<keyword evidence="4 6" id="KW-0472">Membrane</keyword>
<dbReference type="PhylomeDB" id="D6X0N7"/>
<evidence type="ECO:0000256" key="1">
    <source>
        <dbReference type="ARBA" id="ARBA00004370"/>
    </source>
</evidence>
<feature type="region of interest" description="Disordered" evidence="5">
    <location>
        <begin position="1"/>
        <end position="80"/>
    </location>
</feature>
<sequence length="321" mass="36582">MDVSTSPRNLRKRYNPESSASSAEFIGLETSWGSNKSSRPDSSLSKTFEDSYRRKQEESSESEDVSDSEDAREKSKDSLTYNKKRPELVKAKTTLKEANNYGLSRTYMALISVFLSLGVVLVWCGSVPELPATKMSIHLIQEKFPTQNDDIWLAFESGVNDVITRNRPSTFIFLYQEEAEGTLRKLLEQLSKYALCNIRDCSKKPIVLSDSELNSPQVVSDYGSLIEKYRDRLSENGVMIVKNLENVRGVSAQAFHTFCDEFTPLVEKSLFIFTMKVKELPRAGSMKFVDEYFRNKWTDIKIDTFNALITRITSMVVEVMP</sequence>
<gene>
    <name evidence="7" type="primary">AUGUSTUS-3.0.2_12302</name>
    <name evidence="7" type="ORF">TcasGA2_TC012302</name>
</gene>
<dbReference type="AlphaFoldDB" id="D6X0N7"/>
<feature type="compositionally biased region" description="Basic and acidic residues" evidence="5">
    <location>
        <begin position="47"/>
        <end position="58"/>
    </location>
</feature>
<dbReference type="GO" id="GO:0016020">
    <property type="term" value="C:membrane"/>
    <property type="evidence" value="ECO:0000318"/>
    <property type="project" value="GO_Central"/>
</dbReference>
<name>D6X0N7_TRICA</name>
<evidence type="ECO:0000256" key="5">
    <source>
        <dbReference type="SAM" id="MobiDB-lite"/>
    </source>
</evidence>
<protein>
    <submittedName>
        <fullName evidence="7">Uncharacterized protein</fullName>
    </submittedName>
</protein>
<dbReference type="STRING" id="7070.D6X0N7"/>
<dbReference type="InterPro" id="IPR008662">
    <property type="entry name" value="TOIP1/2"/>
</dbReference>
<dbReference type="OMA" id="ELWGTHL"/>
<feature type="compositionally biased region" description="Acidic residues" evidence="5">
    <location>
        <begin position="59"/>
        <end position="68"/>
    </location>
</feature>
<dbReference type="PANTHER" id="PTHR18843">
    <property type="entry name" value="TORSIN-1A-INTERACTING PROTEIN"/>
    <property type="match status" value="1"/>
</dbReference>
<proteinExistence type="predicted"/>
<dbReference type="Gene3D" id="3.40.50.12190">
    <property type="match status" value="1"/>
</dbReference>